<accession>A0A451D4A9</accession>
<dbReference type="PROSITE" id="PS51257">
    <property type="entry name" value="PROKAR_LIPOPROTEIN"/>
    <property type="match status" value="1"/>
</dbReference>
<protein>
    <submittedName>
        <fullName evidence="3">Intermembrane phospholipid transport system lipoprotein MlaA</fullName>
    </submittedName>
</protein>
<dbReference type="Pfam" id="PF04333">
    <property type="entry name" value="MlaA"/>
    <property type="match status" value="1"/>
</dbReference>
<dbReference type="Proteomes" id="UP000294338">
    <property type="component" value="Chromosome 1"/>
</dbReference>
<dbReference type="PANTHER" id="PTHR30035:SF3">
    <property type="entry name" value="INTERMEMBRANE PHOSPHOLIPID TRANSPORT SYSTEM LIPOPROTEIN MLAA"/>
    <property type="match status" value="1"/>
</dbReference>
<name>A0A451D4A9_9GAMM</name>
<dbReference type="InterPro" id="IPR007428">
    <property type="entry name" value="MlaA"/>
</dbReference>
<evidence type="ECO:0000256" key="2">
    <source>
        <dbReference type="ARBA" id="ARBA00022729"/>
    </source>
</evidence>
<organism evidence="3 4">
    <name type="scientific">Candidatus Erwinia haradaeae</name>
    <dbReference type="NCBI Taxonomy" id="1922217"/>
    <lineage>
        <taxon>Bacteria</taxon>
        <taxon>Pseudomonadati</taxon>
        <taxon>Pseudomonadota</taxon>
        <taxon>Gammaproteobacteria</taxon>
        <taxon>Enterobacterales</taxon>
        <taxon>Erwiniaceae</taxon>
        <taxon>Erwinia</taxon>
    </lineage>
</organism>
<dbReference type="RefSeq" id="WP_197095171.1">
    <property type="nucleotide sequence ID" value="NZ_LR217705.1"/>
</dbReference>
<sequence precursor="true">MSRQITKLVFAGILMTGCISSPVKSGIPIEHKDPLEGINRIIFNWNYNILDPYIIRPLALLWRDTLPIPIRHGLRNVTKNLSEPSSIVNYLLEGNPYKAGLHLNRLLLNTLLGMGGLIDVASMANLALEQEEHRAFGSILGHYKICYGTYIVMPIYGSFTPREDLGGLVDYIYLPYHWFSWWVSAGKWFLEGIETRAQLLDYDDIIKETKDPYVFIRESYFQYHDFLAKDINLVPTDHLDESVMQNIANEIDS</sequence>
<evidence type="ECO:0000256" key="1">
    <source>
        <dbReference type="ARBA" id="ARBA00010634"/>
    </source>
</evidence>
<gene>
    <name evidence="3" type="primary">mlaA</name>
    <name evidence="3" type="ORF">ERCISPPS3390_401</name>
</gene>
<reference evidence="3 4" key="1">
    <citation type="submission" date="2019-02" db="EMBL/GenBank/DDBJ databases">
        <authorList>
            <person name="Manzano-Marin A."/>
            <person name="Manzano-Marin A."/>
        </authorList>
    </citation>
    <scope>NUCLEOTIDE SEQUENCE [LARGE SCALE GENOMIC DNA]</scope>
    <source>
        <strain evidence="3 4">ErCisplendens/pseudotsugae</strain>
    </source>
</reference>
<dbReference type="PRINTS" id="PR01805">
    <property type="entry name" value="VACJLIPOPROT"/>
</dbReference>
<dbReference type="GO" id="GO:0120010">
    <property type="term" value="P:intermembrane phospholipid transfer"/>
    <property type="evidence" value="ECO:0007669"/>
    <property type="project" value="TreeGrafter"/>
</dbReference>
<keyword evidence="2" id="KW-0732">Signal</keyword>
<dbReference type="PANTHER" id="PTHR30035">
    <property type="entry name" value="LIPOPROTEIN VACJ-RELATED"/>
    <property type="match status" value="1"/>
</dbReference>
<evidence type="ECO:0000313" key="4">
    <source>
        <dbReference type="Proteomes" id="UP000294338"/>
    </source>
</evidence>
<dbReference type="AlphaFoldDB" id="A0A451D4A9"/>
<evidence type="ECO:0000313" key="3">
    <source>
        <dbReference type="EMBL" id="VFP80531.1"/>
    </source>
</evidence>
<dbReference type="EMBL" id="LR217705">
    <property type="protein sequence ID" value="VFP80531.1"/>
    <property type="molecule type" value="Genomic_DNA"/>
</dbReference>
<keyword evidence="3" id="KW-0449">Lipoprotein</keyword>
<comment type="similarity">
    <text evidence="1">Belongs to the MlaA family.</text>
</comment>
<dbReference type="GO" id="GO:0016020">
    <property type="term" value="C:membrane"/>
    <property type="evidence" value="ECO:0007669"/>
    <property type="project" value="InterPro"/>
</dbReference>
<proteinExistence type="inferred from homology"/>